<keyword evidence="3" id="KW-1185">Reference proteome</keyword>
<dbReference type="RefSeq" id="WP_182529429.1">
    <property type="nucleotide sequence ID" value="NZ_JACGXL010000001.1"/>
</dbReference>
<evidence type="ECO:0000256" key="1">
    <source>
        <dbReference type="SAM" id="MobiDB-lite"/>
    </source>
</evidence>
<sequence length="146" mass="16339">MNPEQKRTAGALVRAVVLLQLKLLLNAARDLVLIPLALIAAGADLVLLKTDEPRFFRAVLRLGERSDRWIDVWSGGREAHEDPRENVDALLARVEDVVRDPQAGARRARVLKRWAERQVSRARQRAARPTLADPASGRPPRSDMTL</sequence>
<evidence type="ECO:0000313" key="3">
    <source>
        <dbReference type="Proteomes" id="UP000550401"/>
    </source>
</evidence>
<feature type="region of interest" description="Disordered" evidence="1">
    <location>
        <begin position="121"/>
        <end position="146"/>
    </location>
</feature>
<gene>
    <name evidence="2" type="ORF">FHW12_000530</name>
</gene>
<proteinExistence type="predicted"/>
<comment type="caution">
    <text evidence="2">The sequence shown here is derived from an EMBL/GenBank/DDBJ whole genome shotgun (WGS) entry which is preliminary data.</text>
</comment>
<dbReference type="Proteomes" id="UP000550401">
    <property type="component" value="Unassembled WGS sequence"/>
</dbReference>
<name>A0A839EXA3_9GAMM</name>
<evidence type="ECO:0000313" key="2">
    <source>
        <dbReference type="EMBL" id="MBA8886339.1"/>
    </source>
</evidence>
<organism evidence="2 3">
    <name type="scientific">Dokdonella fugitiva</name>
    <dbReference type="NCBI Taxonomy" id="328517"/>
    <lineage>
        <taxon>Bacteria</taxon>
        <taxon>Pseudomonadati</taxon>
        <taxon>Pseudomonadota</taxon>
        <taxon>Gammaproteobacteria</taxon>
        <taxon>Lysobacterales</taxon>
        <taxon>Rhodanobacteraceae</taxon>
        <taxon>Dokdonella</taxon>
    </lineage>
</organism>
<protein>
    <submittedName>
        <fullName evidence="2">Uncharacterized protein</fullName>
    </submittedName>
</protein>
<accession>A0A839EXA3</accession>
<reference evidence="2 3" key="1">
    <citation type="submission" date="2020-07" db="EMBL/GenBank/DDBJ databases">
        <title>Genomic Encyclopedia of Type Strains, Phase IV (KMG-V): Genome sequencing to study the core and pangenomes of soil and plant-associated prokaryotes.</title>
        <authorList>
            <person name="Whitman W."/>
        </authorList>
    </citation>
    <scope>NUCLEOTIDE SEQUENCE [LARGE SCALE GENOMIC DNA]</scope>
    <source>
        <strain evidence="2 3">RH2WT43</strain>
    </source>
</reference>
<dbReference type="EMBL" id="JACGXL010000001">
    <property type="protein sequence ID" value="MBA8886339.1"/>
    <property type="molecule type" value="Genomic_DNA"/>
</dbReference>
<dbReference type="AlphaFoldDB" id="A0A839EXA3"/>